<keyword evidence="4" id="KW-0521">NADP</keyword>
<comment type="function">
    <text evidence="4">Catalyzes the reduction of fatty acyl-CoA to fatty alcohols.</text>
</comment>
<keyword evidence="4" id="KW-0472">Membrane</keyword>
<feature type="domain" description="Fatty acyl-CoA reductase C-terminal" evidence="5">
    <location>
        <begin position="423"/>
        <end position="492"/>
    </location>
</feature>
<dbReference type="PANTHER" id="PTHR11011">
    <property type="entry name" value="MALE STERILITY PROTEIN 2-RELATED"/>
    <property type="match status" value="1"/>
</dbReference>
<keyword evidence="4" id="KW-0812">Transmembrane</keyword>
<keyword evidence="3 4" id="KW-0443">Lipid metabolism</keyword>
<evidence type="ECO:0000259" key="5">
    <source>
        <dbReference type="Pfam" id="PF03015"/>
    </source>
</evidence>
<organism evidence="7 8">
    <name type="scientific">Populus tomentosa</name>
    <name type="common">Chinese white poplar</name>
    <dbReference type="NCBI Taxonomy" id="118781"/>
    <lineage>
        <taxon>Eukaryota</taxon>
        <taxon>Viridiplantae</taxon>
        <taxon>Streptophyta</taxon>
        <taxon>Embryophyta</taxon>
        <taxon>Tracheophyta</taxon>
        <taxon>Spermatophyta</taxon>
        <taxon>Magnoliopsida</taxon>
        <taxon>eudicotyledons</taxon>
        <taxon>Gunneridae</taxon>
        <taxon>Pentapetalae</taxon>
        <taxon>rosids</taxon>
        <taxon>fabids</taxon>
        <taxon>Malpighiales</taxon>
        <taxon>Salicaceae</taxon>
        <taxon>Saliceae</taxon>
        <taxon>Populus</taxon>
    </lineage>
</organism>
<dbReference type="PANTHER" id="PTHR11011:SF45">
    <property type="entry name" value="FATTY ACYL-COA REDUCTASE CG8306-RELATED"/>
    <property type="match status" value="1"/>
</dbReference>
<comment type="caution">
    <text evidence="7">The sequence shown here is derived from an EMBL/GenBank/DDBJ whole genome shotgun (WGS) entry which is preliminary data.</text>
</comment>
<dbReference type="OrthoDB" id="429813at2759"/>
<comment type="catalytic activity">
    <reaction evidence="4">
        <text>a long-chain fatty acyl-CoA + 2 NADPH + 2 H(+) = a long-chain primary fatty alcohol + 2 NADP(+) + CoA</text>
        <dbReference type="Rhea" id="RHEA:52716"/>
        <dbReference type="ChEBI" id="CHEBI:15378"/>
        <dbReference type="ChEBI" id="CHEBI:57287"/>
        <dbReference type="ChEBI" id="CHEBI:57783"/>
        <dbReference type="ChEBI" id="CHEBI:58349"/>
        <dbReference type="ChEBI" id="CHEBI:77396"/>
        <dbReference type="ChEBI" id="CHEBI:83139"/>
        <dbReference type="EC" id="1.2.1.84"/>
    </reaction>
</comment>
<proteinExistence type="inferred from homology"/>
<keyword evidence="4" id="KW-1133">Transmembrane helix</keyword>
<name>A0A8X7YG17_POPTO</name>
<protein>
    <recommendedName>
        <fullName evidence="4">Fatty acyl-CoA reductase</fullName>
        <ecNumber evidence="4">1.2.1.84</ecNumber>
    </recommendedName>
</protein>
<dbReference type="AlphaFoldDB" id="A0A8X7YG17"/>
<comment type="similarity">
    <text evidence="1 4">Belongs to the fatty acyl-CoA reductase family.</text>
</comment>
<dbReference type="Pfam" id="PF03015">
    <property type="entry name" value="Sterile"/>
    <property type="match status" value="1"/>
</dbReference>
<feature type="domain" description="Thioester reductase (TE)" evidence="6">
    <location>
        <begin position="50"/>
        <end position="318"/>
    </location>
</feature>
<dbReference type="EC" id="1.2.1.84" evidence="4"/>
<dbReference type="InterPro" id="IPR033640">
    <property type="entry name" value="FAR_C"/>
</dbReference>
<evidence type="ECO:0000259" key="6">
    <source>
        <dbReference type="Pfam" id="PF07993"/>
    </source>
</evidence>
<evidence type="ECO:0000256" key="2">
    <source>
        <dbReference type="ARBA" id="ARBA00022516"/>
    </source>
</evidence>
<dbReference type="InterPro" id="IPR013120">
    <property type="entry name" value="FAR_NAD-bd"/>
</dbReference>
<evidence type="ECO:0000256" key="1">
    <source>
        <dbReference type="ARBA" id="ARBA00005928"/>
    </source>
</evidence>
<keyword evidence="4" id="KW-0560">Oxidoreductase</keyword>
<evidence type="ECO:0000256" key="4">
    <source>
        <dbReference type="RuleBase" id="RU363097"/>
    </source>
</evidence>
<keyword evidence="8" id="KW-1185">Reference proteome</keyword>
<dbReference type="Pfam" id="PF07993">
    <property type="entry name" value="NAD_binding_4"/>
    <property type="match status" value="1"/>
</dbReference>
<keyword evidence="2 4" id="KW-0444">Lipid biosynthesis</keyword>
<dbReference type="EMBL" id="JAAWWB010000031">
    <property type="protein sequence ID" value="KAG6744655.1"/>
    <property type="molecule type" value="Genomic_DNA"/>
</dbReference>
<evidence type="ECO:0000256" key="3">
    <source>
        <dbReference type="ARBA" id="ARBA00023098"/>
    </source>
</evidence>
<sequence length="499" mass="56311">MDQGSPPPCDGIGIVEFLQGKNYFITGATGFLGKAILLSVFNLSLSLFLALVEKMLRGIPDVGKLFLLIKGKDKEATMKRLKSEIINAEVFKILKAIHGSSYEAFMMSKLVPVCGDVCSANLGIDADTTNEIAKEIDVIINSAAKTTWDTRYDVAININTKGPARVLEFGKKCKKLGLFLHVSSAYVNGTRQGVFFEKPFCLEPRTARRDIITSKAQEISVPFLDIDAEIKLASVAVESIDRNADRIMRDLGMERARIHGWCSTYEMTKAMGEMLIDSMRSSIPTVIIRPSLIESTYREPFPGWIQGYKVPILAAYGQCQLPVNATLTALAKHGIDGKPELHVYHVATSVANPHSFKDAFNYAYDYFSSSPLLDSKGKKIAIRPMKFLVSMDSFTDFIRNEPDDNVYMSDPKRYLRMQVACFETVHRFMRIANLYRAYMFYKGRFDVTNTKRLIEDMSSEERKKFNFDIESINWEHYIKSVHIPGVRKHLLRQPPAAKL</sequence>
<reference evidence="7" key="1">
    <citation type="journal article" date="2020" name="bioRxiv">
        <title>Hybrid origin of Populus tomentosa Carr. identified through genome sequencing and phylogenomic analysis.</title>
        <authorList>
            <person name="An X."/>
            <person name="Gao K."/>
            <person name="Chen Z."/>
            <person name="Li J."/>
            <person name="Yang X."/>
            <person name="Yang X."/>
            <person name="Zhou J."/>
            <person name="Guo T."/>
            <person name="Zhao T."/>
            <person name="Huang S."/>
            <person name="Miao D."/>
            <person name="Khan W.U."/>
            <person name="Rao P."/>
            <person name="Ye M."/>
            <person name="Lei B."/>
            <person name="Liao W."/>
            <person name="Wang J."/>
            <person name="Ji L."/>
            <person name="Li Y."/>
            <person name="Guo B."/>
            <person name="Mustafa N.S."/>
            <person name="Li S."/>
            <person name="Yun Q."/>
            <person name="Keller S.R."/>
            <person name="Mao J."/>
            <person name="Zhang R."/>
            <person name="Strauss S.H."/>
        </authorList>
    </citation>
    <scope>NUCLEOTIDE SEQUENCE</scope>
    <source>
        <strain evidence="7">GM15</strain>
        <tissue evidence="7">Leaf</tissue>
    </source>
</reference>
<dbReference type="GO" id="GO:0010345">
    <property type="term" value="P:suberin biosynthetic process"/>
    <property type="evidence" value="ECO:0007669"/>
    <property type="project" value="TreeGrafter"/>
</dbReference>
<gene>
    <name evidence="7" type="ORF">POTOM_051292</name>
</gene>
<dbReference type="CDD" id="cd09071">
    <property type="entry name" value="FAR_C"/>
    <property type="match status" value="1"/>
</dbReference>
<dbReference type="CDD" id="cd05236">
    <property type="entry name" value="FAR-N_SDR_e"/>
    <property type="match status" value="1"/>
</dbReference>
<dbReference type="GO" id="GO:0080019">
    <property type="term" value="F:alcohol-forming very long-chain fatty acyl-CoA reductase activity"/>
    <property type="evidence" value="ECO:0007669"/>
    <property type="project" value="InterPro"/>
</dbReference>
<dbReference type="GO" id="GO:0035336">
    <property type="term" value="P:long-chain fatty-acyl-CoA metabolic process"/>
    <property type="evidence" value="ECO:0007669"/>
    <property type="project" value="TreeGrafter"/>
</dbReference>
<dbReference type="InterPro" id="IPR026055">
    <property type="entry name" value="FAR"/>
</dbReference>
<dbReference type="Proteomes" id="UP000886885">
    <property type="component" value="Chromosome 16A"/>
</dbReference>
<evidence type="ECO:0000313" key="8">
    <source>
        <dbReference type="Proteomes" id="UP000886885"/>
    </source>
</evidence>
<feature type="transmembrane region" description="Helical" evidence="4">
    <location>
        <begin position="31"/>
        <end position="52"/>
    </location>
</feature>
<dbReference type="GO" id="GO:0102965">
    <property type="term" value="F:alcohol-forming long-chain fatty acyl-CoA reductase activity"/>
    <property type="evidence" value="ECO:0007669"/>
    <property type="project" value="UniProtKB-EC"/>
</dbReference>
<accession>A0A8X7YG17</accession>
<evidence type="ECO:0000313" key="7">
    <source>
        <dbReference type="EMBL" id="KAG6744655.1"/>
    </source>
</evidence>